<dbReference type="PANTHER" id="PTHR40254:SF1">
    <property type="entry name" value="BLR0577 PROTEIN"/>
    <property type="match status" value="1"/>
</dbReference>
<gene>
    <name evidence="2" type="ORF">H9L12_02630</name>
</gene>
<dbReference type="KEGG" id="srhi:H9L12_02630"/>
<evidence type="ECO:0000313" key="3">
    <source>
        <dbReference type="Proteomes" id="UP000515955"/>
    </source>
</evidence>
<sequence>MADEQSAAADVVIVGGGFSGTMLAAQLARRGHRSLIIEKAGRAGEGTAFSTGEPAHLLNVRTEVMSAWPDRLDDFDGWLRARGEEAGGFVRRMQFGAYLKEQLAEAVTSGQVRVIDGEAVRAEPADNGWTVRLDDGRSAAGRHLALALGNQPPMPLNIRGLEDSALVVDDPWSDEGRRLAEQAAAEQLPILIVGTGLTMVDMVLTLEAAGHDAPVTAVSRRGLLPRPHTAQKAPPLDGGAAPHGLASLWQWVRRQVAGGDDWRARVDSLRPRTAELWRGLSADERRRFMRHARPWWDVHRHRIAPQVAAQLKARIERGTLEIMAGRIVGAESRDSRAQVRIARRDGQAAVREAGLVMNCTGPLHALTATRDPLLRQMQDDGLIRPDPLNIGIDCDERDAATGSPGVWALGPLSKARRWEIIAVPDIRGQAEAVAVSISEELG</sequence>
<feature type="domain" description="FAD-dependent urate hydroxylase HpyO/Asp monooxygenase CreE-like FAD/NAD(P)-binding" evidence="1">
    <location>
        <begin position="12"/>
        <end position="151"/>
    </location>
</feature>
<evidence type="ECO:0000259" key="1">
    <source>
        <dbReference type="Pfam" id="PF13454"/>
    </source>
</evidence>
<keyword evidence="3" id="KW-1185">Reference proteome</keyword>
<proteinExistence type="predicted"/>
<dbReference type="AlphaFoldDB" id="A0A7G9SCD8"/>
<dbReference type="InterPro" id="IPR036188">
    <property type="entry name" value="FAD/NAD-bd_sf"/>
</dbReference>
<organism evidence="2 3">
    <name type="scientific">Sphingomonas rhizophila</name>
    <dbReference type="NCBI Taxonomy" id="2071607"/>
    <lineage>
        <taxon>Bacteria</taxon>
        <taxon>Pseudomonadati</taxon>
        <taxon>Pseudomonadota</taxon>
        <taxon>Alphaproteobacteria</taxon>
        <taxon>Sphingomonadales</taxon>
        <taxon>Sphingomonadaceae</taxon>
        <taxon>Sphingomonas</taxon>
    </lineage>
</organism>
<dbReference type="Gene3D" id="3.50.50.60">
    <property type="entry name" value="FAD/NAD(P)-binding domain"/>
    <property type="match status" value="2"/>
</dbReference>
<name>A0A7G9SCD8_9SPHN</name>
<dbReference type="SUPFAM" id="SSF51905">
    <property type="entry name" value="FAD/NAD(P)-binding domain"/>
    <property type="match status" value="2"/>
</dbReference>
<dbReference type="InterPro" id="IPR038732">
    <property type="entry name" value="HpyO/CreE_NAD-binding"/>
</dbReference>
<evidence type="ECO:0000313" key="2">
    <source>
        <dbReference type="EMBL" id="QNN65513.1"/>
    </source>
</evidence>
<reference evidence="2 3" key="1">
    <citation type="submission" date="2020-08" db="EMBL/GenBank/DDBJ databases">
        <title>Genome sequence of Sphingomonas rhizophila KACC 19189T.</title>
        <authorList>
            <person name="Hyun D.-W."/>
            <person name="Bae J.-W."/>
        </authorList>
    </citation>
    <scope>NUCLEOTIDE SEQUENCE [LARGE SCALE GENOMIC DNA]</scope>
    <source>
        <strain evidence="2 3">KACC 19189</strain>
    </source>
</reference>
<dbReference type="PANTHER" id="PTHR40254">
    <property type="entry name" value="BLR0577 PROTEIN"/>
    <property type="match status" value="1"/>
</dbReference>
<dbReference type="InterPro" id="IPR052189">
    <property type="entry name" value="L-asp_N-monooxygenase_NS-form"/>
</dbReference>
<dbReference type="EMBL" id="CP060717">
    <property type="protein sequence ID" value="QNN65513.1"/>
    <property type="molecule type" value="Genomic_DNA"/>
</dbReference>
<dbReference type="Proteomes" id="UP000515955">
    <property type="component" value="Chromosome"/>
</dbReference>
<protein>
    <submittedName>
        <fullName evidence="2">FAD/NAD(P)-binding protein</fullName>
    </submittedName>
</protein>
<dbReference type="Pfam" id="PF13454">
    <property type="entry name" value="NAD_binding_9"/>
    <property type="match status" value="1"/>
</dbReference>
<dbReference type="RefSeq" id="WP_187542504.1">
    <property type="nucleotide sequence ID" value="NZ_CP060717.1"/>
</dbReference>
<accession>A0A7G9SCD8</accession>